<protein>
    <submittedName>
        <fullName evidence="3">Uncharacterized protein</fullName>
    </submittedName>
</protein>
<dbReference type="AlphaFoldDB" id="A0A5E7KZY6"/>
<dbReference type="OrthoDB" id="9793802at2"/>
<dbReference type="InterPro" id="IPR058531">
    <property type="entry name" value="Baseplate_J_M"/>
</dbReference>
<sequence length="297" mass="31404">MSGIDLSQLPVPAVIEALDFEAIYQDLLAYFQGAMGTGWTAVLESDPIVKVLEVFAYREMMLRARINDAARAVMLAYAVKADLDQIGANYNVQRLLIDAGDSQAIPPRAPTYERDDDFRRRIQLSPEGYTTAGSEQSYVFHGLSAHPDVADISVISPLPGAVTVYVLSRVGNGEASEELLAAVAAALNKEQVRPMTDQVTVQSAHIVTYSIVAELVVLPGPDSAVVGAAAQAAAALYAASQHRMSRDITLSGAYAALHQPGVQRVNLGSPAANLTLGAGESAYCTAITLTIAGDTDV</sequence>
<dbReference type="InterPro" id="IPR014507">
    <property type="entry name" value="Baseplate_assembly_J_pred"/>
</dbReference>
<dbReference type="EMBL" id="CABVII010000011">
    <property type="protein sequence ID" value="VVP01294.1"/>
    <property type="molecule type" value="Genomic_DNA"/>
</dbReference>
<evidence type="ECO:0000313" key="4">
    <source>
        <dbReference type="Proteomes" id="UP000385207"/>
    </source>
</evidence>
<reference evidence="3 4" key="1">
    <citation type="submission" date="2019-09" db="EMBL/GenBank/DDBJ databases">
        <authorList>
            <person name="Chandra G."/>
            <person name="Truman W A."/>
        </authorList>
    </citation>
    <scope>NUCLEOTIDE SEQUENCE [LARGE SCALE GENOMIC DNA]</scope>
    <source>
        <strain evidence="3">PS862</strain>
    </source>
</reference>
<evidence type="ECO:0000259" key="1">
    <source>
        <dbReference type="Pfam" id="PF26078"/>
    </source>
</evidence>
<dbReference type="RefSeq" id="WP_150784177.1">
    <property type="nucleotide sequence ID" value="NZ_CABVII010000011.1"/>
</dbReference>
<proteinExistence type="predicted"/>
<dbReference type="PIRSF" id="PIRSF020481">
    <property type="entry name" value="BAP"/>
    <property type="match status" value="1"/>
</dbReference>
<organism evidence="3 4">
    <name type="scientific">Pseudomonas fluorescens</name>
    <dbReference type="NCBI Taxonomy" id="294"/>
    <lineage>
        <taxon>Bacteria</taxon>
        <taxon>Pseudomonadati</taxon>
        <taxon>Pseudomonadota</taxon>
        <taxon>Gammaproteobacteria</taxon>
        <taxon>Pseudomonadales</taxon>
        <taxon>Pseudomonadaceae</taxon>
        <taxon>Pseudomonas</taxon>
    </lineage>
</organism>
<dbReference type="Pfam" id="PF26079">
    <property type="entry name" value="Baseplate_J_C"/>
    <property type="match status" value="1"/>
</dbReference>
<evidence type="ECO:0000313" key="3">
    <source>
        <dbReference type="EMBL" id="VVP01294.1"/>
    </source>
</evidence>
<dbReference type="InterPro" id="IPR052726">
    <property type="entry name" value="Phage_Baseplate_Hub"/>
</dbReference>
<feature type="domain" description="Baseplate J-like central" evidence="1">
    <location>
        <begin position="131"/>
        <end position="202"/>
    </location>
</feature>
<dbReference type="PANTHER" id="PTHR35862:SF1">
    <property type="entry name" value="FELS-2 PROPHAGE PROTEIN"/>
    <property type="match status" value="1"/>
</dbReference>
<dbReference type="Pfam" id="PF26078">
    <property type="entry name" value="Baseplate_J_M"/>
    <property type="match status" value="1"/>
</dbReference>
<gene>
    <name evidence="3" type="ORF">PS862_02861</name>
</gene>
<feature type="domain" description="Baseplate J-like C-terminal" evidence="2">
    <location>
        <begin position="209"/>
        <end position="290"/>
    </location>
</feature>
<evidence type="ECO:0000259" key="2">
    <source>
        <dbReference type="Pfam" id="PF26079"/>
    </source>
</evidence>
<dbReference type="PANTHER" id="PTHR35862">
    <property type="entry name" value="FELS-2 PROPHAGE PROTEIN"/>
    <property type="match status" value="1"/>
</dbReference>
<dbReference type="Proteomes" id="UP000385207">
    <property type="component" value="Unassembled WGS sequence"/>
</dbReference>
<dbReference type="InterPro" id="IPR058530">
    <property type="entry name" value="Baseplate_J-like_C"/>
</dbReference>
<name>A0A5E7KZY6_PSEFL</name>
<accession>A0A5E7KZY6</accession>